<evidence type="ECO:0000256" key="3">
    <source>
        <dbReference type="ARBA" id="ARBA00010742"/>
    </source>
</evidence>
<dbReference type="Pfam" id="PF13379">
    <property type="entry name" value="NMT1_2"/>
    <property type="match status" value="1"/>
</dbReference>
<dbReference type="OrthoDB" id="9814375at2"/>
<proteinExistence type="inferred from homology"/>
<evidence type="ECO:0000256" key="5">
    <source>
        <dbReference type="ARBA" id="ARBA00022475"/>
    </source>
</evidence>
<dbReference type="EMBL" id="CP003344">
    <property type="protein sequence ID" value="AGA68612.1"/>
    <property type="molecule type" value="Genomic_DNA"/>
</dbReference>
<dbReference type="GO" id="GO:0042597">
    <property type="term" value="C:periplasmic space"/>
    <property type="evidence" value="ECO:0007669"/>
    <property type="project" value="UniProtKB-SubCell"/>
</dbReference>
<feature type="signal peptide" evidence="9">
    <location>
        <begin position="1"/>
        <end position="23"/>
    </location>
</feature>
<dbReference type="SMART" id="SM00062">
    <property type="entry name" value="PBPb"/>
    <property type="match status" value="1"/>
</dbReference>
<dbReference type="PANTHER" id="PTHR30024">
    <property type="entry name" value="ALIPHATIC SULFONATES-BINDING PROTEIN-RELATED"/>
    <property type="match status" value="1"/>
</dbReference>
<evidence type="ECO:0000256" key="2">
    <source>
        <dbReference type="ARBA" id="ARBA00004533"/>
    </source>
</evidence>
<evidence type="ECO:0000256" key="7">
    <source>
        <dbReference type="ARBA" id="ARBA00022729"/>
    </source>
</evidence>
<evidence type="ECO:0000256" key="8">
    <source>
        <dbReference type="ARBA" id="ARBA00023136"/>
    </source>
</evidence>
<dbReference type="Gene3D" id="3.40.190.10">
    <property type="entry name" value="Periplasmic binding protein-like II"/>
    <property type="match status" value="2"/>
</dbReference>
<dbReference type="GO" id="GO:0042626">
    <property type="term" value="F:ATPase-coupled transmembrane transporter activity"/>
    <property type="evidence" value="ECO:0007669"/>
    <property type="project" value="InterPro"/>
</dbReference>
<comment type="subcellular location">
    <subcellularLocation>
        <location evidence="2">Cell inner membrane</location>
    </subcellularLocation>
    <subcellularLocation>
        <location evidence="1">Periplasm</location>
    </subcellularLocation>
</comment>
<evidence type="ECO:0000256" key="4">
    <source>
        <dbReference type="ARBA" id="ARBA00022448"/>
    </source>
</evidence>
<dbReference type="Proteomes" id="UP000010797">
    <property type="component" value="Chromosome"/>
</dbReference>
<evidence type="ECO:0000259" key="10">
    <source>
        <dbReference type="SMART" id="SM00062"/>
    </source>
</evidence>
<sequence>MKLNLKKIKRPIAVILASSLVFLAGCGTTKTTSENSELSSVKLGYFPNVTHASAMIGVERGFFQAELGEKVKLETTQFPNGSLLMDALTTGQIDMGYVGPEPAIARYLQGGDVVVLSGAANGGNVLVAAKDSNINSISDLNGKIVATPSRACTHDISLQILMHEQGLKMESQGGTVKQVTQKPADMMTLFQQKQLDAAIVSEPWAAQMEAKVGAKVIVDAQDMPWEGKLPSTVLVASKKFVSENPEIVKAILKGHVAAVDFVKTSPDEAITLTQKNLAELAKQELPIEILEKSFARTEITYEVDANILNEMEQWSKDLGLVQGNTDVTGLVDLTLLNEVLKK</sequence>
<dbReference type="NCBIfam" id="TIGR01728">
    <property type="entry name" value="SsuA_fam"/>
    <property type="match status" value="1"/>
</dbReference>
<dbReference type="HOGENOM" id="CLU_028871_10_0_9"/>
<accession>L0F612</accession>
<keyword evidence="7 9" id="KW-0732">Signal</keyword>
<keyword evidence="5" id="KW-1003">Cell membrane</keyword>
<reference evidence="12" key="1">
    <citation type="submission" date="2012-02" db="EMBL/GenBank/DDBJ databases">
        <title>Complete sequence of Desulfitobacterium dichloroeliminans LMG P-21439.</title>
        <authorList>
            <person name="Lucas S."/>
            <person name="Han J."/>
            <person name="Lapidus A."/>
            <person name="Cheng J.-F."/>
            <person name="Goodwin L."/>
            <person name="Pitluck S."/>
            <person name="Peters L."/>
            <person name="Ovchinnikova G."/>
            <person name="Teshima H."/>
            <person name="Detter J.C."/>
            <person name="Han C."/>
            <person name="Tapia R."/>
            <person name="Land M."/>
            <person name="Hauser L."/>
            <person name="Kyrpides N."/>
            <person name="Ivanova N."/>
            <person name="Pagani I."/>
            <person name="Kruse T."/>
            <person name="de Vos W.M."/>
            <person name="Boon N."/>
            <person name="Smidt H."/>
            <person name="Woyke T."/>
        </authorList>
    </citation>
    <scope>NUCLEOTIDE SEQUENCE [LARGE SCALE GENOMIC DNA]</scope>
    <source>
        <strain evidence="12">LMG P-21439 / DCA1</strain>
    </source>
</reference>
<dbReference type="KEGG" id="ddl:Desdi_1095"/>
<name>L0F612_DESDL</name>
<evidence type="ECO:0000256" key="9">
    <source>
        <dbReference type="SAM" id="SignalP"/>
    </source>
</evidence>
<dbReference type="STRING" id="871963.Desdi_1095"/>
<dbReference type="InterPro" id="IPR044527">
    <property type="entry name" value="NrtA/CpmA_ABC-bd_dom"/>
</dbReference>
<keyword evidence="12" id="KW-1185">Reference proteome</keyword>
<dbReference type="CDD" id="cd13553">
    <property type="entry name" value="PBP2_NrtA_CpmA_like"/>
    <property type="match status" value="1"/>
</dbReference>
<feature type="domain" description="Solute-binding protein family 3/N-terminal" evidence="10">
    <location>
        <begin position="40"/>
        <end position="280"/>
    </location>
</feature>
<dbReference type="SUPFAM" id="SSF53850">
    <property type="entry name" value="Periplasmic binding protein-like II"/>
    <property type="match status" value="1"/>
</dbReference>
<organism evidence="11 12">
    <name type="scientific">Desulfitobacterium dichloroeliminans (strain LMG P-21439 / DCA1)</name>
    <dbReference type="NCBI Taxonomy" id="871963"/>
    <lineage>
        <taxon>Bacteria</taxon>
        <taxon>Bacillati</taxon>
        <taxon>Bacillota</taxon>
        <taxon>Clostridia</taxon>
        <taxon>Eubacteriales</taxon>
        <taxon>Desulfitobacteriaceae</taxon>
        <taxon>Desulfitobacterium</taxon>
    </lineage>
</organism>
<evidence type="ECO:0000256" key="1">
    <source>
        <dbReference type="ARBA" id="ARBA00004418"/>
    </source>
</evidence>
<dbReference type="InterPro" id="IPR001638">
    <property type="entry name" value="Solute-binding_3/MltF_N"/>
</dbReference>
<gene>
    <name evidence="11" type="ordered locus">Desdi_1095</name>
</gene>
<dbReference type="PANTHER" id="PTHR30024:SF47">
    <property type="entry name" value="TAURINE-BINDING PERIPLASMIC PROTEIN"/>
    <property type="match status" value="1"/>
</dbReference>
<feature type="chain" id="PRO_5038462026" evidence="9">
    <location>
        <begin position="24"/>
        <end position="342"/>
    </location>
</feature>
<dbReference type="InterPro" id="IPR010067">
    <property type="entry name" value="ABC_SsuA_sub-bd"/>
</dbReference>
<evidence type="ECO:0000313" key="12">
    <source>
        <dbReference type="Proteomes" id="UP000010797"/>
    </source>
</evidence>
<evidence type="ECO:0000256" key="6">
    <source>
        <dbReference type="ARBA" id="ARBA00022519"/>
    </source>
</evidence>
<evidence type="ECO:0000313" key="11">
    <source>
        <dbReference type="EMBL" id="AGA68612.1"/>
    </source>
</evidence>
<dbReference type="PROSITE" id="PS51257">
    <property type="entry name" value="PROKAR_LIPOPROTEIN"/>
    <property type="match status" value="1"/>
</dbReference>
<dbReference type="eggNOG" id="COG0715">
    <property type="taxonomic scope" value="Bacteria"/>
</dbReference>
<dbReference type="RefSeq" id="WP_015261608.1">
    <property type="nucleotide sequence ID" value="NC_019903.1"/>
</dbReference>
<keyword evidence="4" id="KW-0813">Transport</keyword>
<comment type="similarity">
    <text evidence="3">Belongs to the bacterial solute-binding protein SsuA/TauA family.</text>
</comment>
<keyword evidence="8" id="KW-0472">Membrane</keyword>
<dbReference type="AlphaFoldDB" id="L0F612"/>
<dbReference type="GO" id="GO:0005886">
    <property type="term" value="C:plasma membrane"/>
    <property type="evidence" value="ECO:0007669"/>
    <property type="project" value="UniProtKB-SubCell"/>
</dbReference>
<keyword evidence="6" id="KW-0997">Cell inner membrane</keyword>
<protein>
    <submittedName>
        <fullName evidence="11">ABC transporter, substrate-binding protein, aliphatic sulfonates family</fullName>
    </submittedName>
</protein>